<evidence type="ECO:0000259" key="2">
    <source>
        <dbReference type="Pfam" id="PF00122"/>
    </source>
</evidence>
<dbReference type="Proteomes" id="UP000620124">
    <property type="component" value="Unassembled WGS sequence"/>
</dbReference>
<dbReference type="Gene3D" id="2.70.150.10">
    <property type="entry name" value="Calcium-transporting ATPase, cytoplasmic transduction domain A"/>
    <property type="match status" value="1"/>
</dbReference>
<comment type="caution">
    <text evidence="3">The sequence shown here is derived from an EMBL/GenBank/DDBJ whole genome shotgun (WGS) entry which is preliminary data.</text>
</comment>
<dbReference type="OrthoDB" id="3024821at2759"/>
<keyword evidence="1" id="KW-1133">Transmembrane helix</keyword>
<protein>
    <submittedName>
        <fullName evidence="3">Plasma membrane ATPase</fullName>
    </submittedName>
</protein>
<evidence type="ECO:0000313" key="4">
    <source>
        <dbReference type="Proteomes" id="UP000620124"/>
    </source>
</evidence>
<dbReference type="SUPFAM" id="SSF81665">
    <property type="entry name" value="Calcium ATPase, transmembrane domain M"/>
    <property type="match status" value="1"/>
</dbReference>
<accession>A0A8H6U272</accession>
<dbReference type="SUPFAM" id="SSF81653">
    <property type="entry name" value="Calcium ATPase, transduction domain A"/>
    <property type="match status" value="1"/>
</dbReference>
<dbReference type="InterPro" id="IPR059000">
    <property type="entry name" value="ATPase_P-type_domA"/>
</dbReference>
<evidence type="ECO:0000256" key="1">
    <source>
        <dbReference type="SAM" id="Phobius"/>
    </source>
</evidence>
<evidence type="ECO:0000313" key="3">
    <source>
        <dbReference type="EMBL" id="KAF7328568.1"/>
    </source>
</evidence>
<gene>
    <name evidence="3" type="ORF">MVEN_02544800</name>
</gene>
<dbReference type="Gene3D" id="1.20.1110.10">
    <property type="entry name" value="Calcium-transporting ATPase, transmembrane domain"/>
    <property type="match status" value="1"/>
</dbReference>
<keyword evidence="4" id="KW-1185">Reference proteome</keyword>
<dbReference type="AlphaFoldDB" id="A0A8H6U272"/>
<organism evidence="3 4">
    <name type="scientific">Mycena venus</name>
    <dbReference type="NCBI Taxonomy" id="2733690"/>
    <lineage>
        <taxon>Eukaryota</taxon>
        <taxon>Fungi</taxon>
        <taxon>Dikarya</taxon>
        <taxon>Basidiomycota</taxon>
        <taxon>Agaricomycotina</taxon>
        <taxon>Agaricomycetes</taxon>
        <taxon>Agaricomycetidae</taxon>
        <taxon>Agaricales</taxon>
        <taxon>Marasmiineae</taxon>
        <taxon>Mycenaceae</taxon>
        <taxon>Mycena</taxon>
    </lineage>
</organism>
<reference evidence="3" key="1">
    <citation type="submission" date="2020-05" db="EMBL/GenBank/DDBJ databases">
        <title>Mycena genomes resolve the evolution of fungal bioluminescence.</title>
        <authorList>
            <person name="Tsai I.J."/>
        </authorList>
    </citation>
    <scope>NUCLEOTIDE SEQUENCE</scope>
    <source>
        <strain evidence="3">CCC161011</strain>
    </source>
</reference>
<feature type="domain" description="P-type ATPase A" evidence="2">
    <location>
        <begin position="83"/>
        <end position="145"/>
    </location>
</feature>
<dbReference type="InterPro" id="IPR023298">
    <property type="entry name" value="ATPase_P-typ_TM_dom_sf"/>
</dbReference>
<dbReference type="Pfam" id="PF00122">
    <property type="entry name" value="E1-E2_ATPase"/>
    <property type="match status" value="1"/>
</dbReference>
<dbReference type="PANTHER" id="PTHR42861">
    <property type="entry name" value="CALCIUM-TRANSPORTING ATPASE"/>
    <property type="match status" value="1"/>
</dbReference>
<dbReference type="InterPro" id="IPR008250">
    <property type="entry name" value="ATPase_P-typ_transduc_dom_A_sf"/>
</dbReference>
<proteinExistence type="predicted"/>
<feature type="transmembrane region" description="Helical" evidence="1">
    <location>
        <begin position="148"/>
        <end position="171"/>
    </location>
</feature>
<keyword evidence="1" id="KW-0472">Membrane</keyword>
<dbReference type="EMBL" id="JACAZI010000035">
    <property type="protein sequence ID" value="KAF7328568.1"/>
    <property type="molecule type" value="Genomic_DNA"/>
</dbReference>
<feature type="transmembrane region" description="Helical" evidence="1">
    <location>
        <begin position="183"/>
        <end position="204"/>
    </location>
</feature>
<name>A0A8H6U272_9AGAR</name>
<keyword evidence="1" id="KW-0812">Transmembrane</keyword>
<sequence>MWNPLSWAMEAAVLVTIALSNVFAKDFVGIVLLFINSTIGFYDKRGAGNTVKVLMDSLAPKESSSLQLIFIAHLLTLGLLQDDCHLTEVINNSIDQAAPGGESLPQSKKLHDQCFSCSTCKQGEAGGVVISTGATMFFGRVASLVGQIGSFCLVAIGIFIIAEILVLYAEFGYSYRCGIDDILVILIGSIPIAMPTVLSVPLAVGTQQLAKAQGRRHAYHRRRGARGCHDSKNNMVASGKVVQL</sequence>